<name>A0A7Y4L6Q0_9ACTN</name>
<keyword evidence="2" id="KW-0732">Signal</keyword>
<comment type="caution">
    <text evidence="5">The sequence shown here is derived from an EMBL/GenBank/DDBJ whole genome shotgun (WGS) entry which is preliminary data.</text>
</comment>
<evidence type="ECO:0000256" key="1">
    <source>
        <dbReference type="ARBA" id="ARBA00005662"/>
    </source>
</evidence>
<evidence type="ECO:0000256" key="2">
    <source>
        <dbReference type="SAM" id="SignalP"/>
    </source>
</evidence>
<sequence>MRRLLIVLVLLAASACTAGGLQPDPPVDAEGPELTIAFGGDVNFHNQTQRLLDDDPATAFGDAAPELANADVAIVNLETAITGRGTAAQKRFLFRTDTRAVAAVKAAGVDAVSLANNHTLDYGQRGLTDTLAITKRLGLPTFGAGLNSTQAFAPWRTTIRGIRIAVIGVNQVEELATEWAAGPRRPGLAIAIDHRQAVDAVRRARRTSDLVIVVPHWGSEFDRCPTPQQRALSADLSAAGADLILGAHAHVLQGMGYLGRTYVAYNLGNLLFGGELPVPETWRGGVLRLTLRARTVVSRTFVPTEMDAETRRPRALSAPERDQERARLNNLRTCAALTPTPAE</sequence>
<reference evidence="5 6" key="1">
    <citation type="submission" date="2020-05" db="EMBL/GenBank/DDBJ databases">
        <title>Genome sequence of Kribbella sandramycini ATCC 39419.</title>
        <authorList>
            <person name="Maclea K.S."/>
            <person name="Fair J.L."/>
        </authorList>
    </citation>
    <scope>NUCLEOTIDE SEQUENCE [LARGE SCALE GENOMIC DNA]</scope>
    <source>
        <strain evidence="5 6">ATCC 39419</strain>
    </source>
</reference>
<evidence type="ECO:0000259" key="3">
    <source>
        <dbReference type="SMART" id="SM00854"/>
    </source>
</evidence>
<dbReference type="PANTHER" id="PTHR33393">
    <property type="entry name" value="POLYGLUTAMINE SYNTHESIS ACCESSORY PROTEIN RV0574C-RELATED"/>
    <property type="match status" value="1"/>
</dbReference>
<dbReference type="RefSeq" id="WP_171678713.1">
    <property type="nucleotide sequence ID" value="NZ_BAAAGT010000005.1"/>
</dbReference>
<dbReference type="InterPro" id="IPR052169">
    <property type="entry name" value="CW_Biosynth-Accessory"/>
</dbReference>
<dbReference type="Gene3D" id="3.60.21.10">
    <property type="match status" value="1"/>
</dbReference>
<evidence type="ECO:0000313" key="4">
    <source>
        <dbReference type="EMBL" id="MBB6570083.1"/>
    </source>
</evidence>
<evidence type="ECO:0000313" key="7">
    <source>
        <dbReference type="Proteomes" id="UP000553957"/>
    </source>
</evidence>
<feature type="domain" description="Capsule synthesis protein CapA" evidence="3">
    <location>
        <begin position="35"/>
        <end position="274"/>
    </location>
</feature>
<organism evidence="5 6">
    <name type="scientific">Kribbella sandramycini</name>
    <dbReference type="NCBI Taxonomy" id="60450"/>
    <lineage>
        <taxon>Bacteria</taxon>
        <taxon>Bacillati</taxon>
        <taxon>Actinomycetota</taxon>
        <taxon>Actinomycetes</taxon>
        <taxon>Propionibacteriales</taxon>
        <taxon>Kribbellaceae</taxon>
        <taxon>Kribbella</taxon>
    </lineage>
</organism>
<gene>
    <name evidence="4" type="ORF">HNR71_005720</name>
    <name evidence="5" type="ORF">HPO96_34720</name>
</gene>
<dbReference type="Proteomes" id="UP000534306">
    <property type="component" value="Unassembled WGS sequence"/>
</dbReference>
<dbReference type="InterPro" id="IPR019079">
    <property type="entry name" value="Capsule_synth_CapA"/>
</dbReference>
<dbReference type="Pfam" id="PF09587">
    <property type="entry name" value="PGA_cap"/>
    <property type="match status" value="1"/>
</dbReference>
<comment type="similarity">
    <text evidence="1">Belongs to the CapA family.</text>
</comment>
<dbReference type="PROSITE" id="PS51257">
    <property type="entry name" value="PROKAR_LIPOPROTEIN"/>
    <property type="match status" value="1"/>
</dbReference>
<feature type="signal peptide" evidence="2">
    <location>
        <begin position="1"/>
        <end position="18"/>
    </location>
</feature>
<evidence type="ECO:0000313" key="5">
    <source>
        <dbReference type="EMBL" id="NOL45415.1"/>
    </source>
</evidence>
<dbReference type="AlphaFoldDB" id="A0A7Y4L6Q0"/>
<dbReference type="SMART" id="SM00854">
    <property type="entry name" value="PGA_cap"/>
    <property type="match status" value="1"/>
</dbReference>
<proteinExistence type="inferred from homology"/>
<dbReference type="EMBL" id="JACHKF010000001">
    <property type="protein sequence ID" value="MBB6570083.1"/>
    <property type="molecule type" value="Genomic_DNA"/>
</dbReference>
<keyword evidence="6" id="KW-1185">Reference proteome</keyword>
<dbReference type="InterPro" id="IPR029052">
    <property type="entry name" value="Metallo-depent_PP-like"/>
</dbReference>
<accession>A0A7Y4L6Q0</accession>
<reference evidence="4 7" key="2">
    <citation type="submission" date="2020-08" db="EMBL/GenBank/DDBJ databases">
        <title>Sequencing the genomes of 1000 actinobacteria strains.</title>
        <authorList>
            <person name="Klenk H.-P."/>
        </authorList>
    </citation>
    <scope>NUCLEOTIDE SEQUENCE [LARGE SCALE GENOMIC DNA]</scope>
    <source>
        <strain evidence="4 7">DSM 15626</strain>
    </source>
</reference>
<protein>
    <submittedName>
        <fullName evidence="5">CapA family protein</fullName>
    </submittedName>
    <submittedName>
        <fullName evidence="4">Poly-gamma-glutamate synthesis protein (Capsule biosynthesis protein)</fullName>
    </submittedName>
</protein>
<dbReference type="SUPFAM" id="SSF56300">
    <property type="entry name" value="Metallo-dependent phosphatases"/>
    <property type="match status" value="1"/>
</dbReference>
<dbReference type="EMBL" id="JABJRC010000012">
    <property type="protein sequence ID" value="NOL45415.1"/>
    <property type="molecule type" value="Genomic_DNA"/>
</dbReference>
<feature type="chain" id="PRO_5038257934" evidence="2">
    <location>
        <begin position="19"/>
        <end position="343"/>
    </location>
</feature>
<evidence type="ECO:0000313" key="6">
    <source>
        <dbReference type="Proteomes" id="UP000534306"/>
    </source>
</evidence>
<dbReference type="CDD" id="cd07381">
    <property type="entry name" value="MPP_CapA"/>
    <property type="match status" value="1"/>
</dbReference>
<dbReference type="Proteomes" id="UP000553957">
    <property type="component" value="Unassembled WGS sequence"/>
</dbReference>
<dbReference type="PANTHER" id="PTHR33393:SF13">
    <property type="entry name" value="PGA BIOSYNTHESIS PROTEIN CAPA"/>
    <property type="match status" value="1"/>
</dbReference>